<sequence>MMALVNEPSPPKAIPVAVAMVPSIPANPLFENTRTALAGAQVSASRIIREAPNTMVSSISLAS</sequence>
<evidence type="ECO:0000313" key="1">
    <source>
        <dbReference type="EMBL" id="CAB4553867.1"/>
    </source>
</evidence>
<reference evidence="1" key="1">
    <citation type="submission" date="2020-05" db="EMBL/GenBank/DDBJ databases">
        <authorList>
            <person name="Chiriac C."/>
            <person name="Salcher M."/>
            <person name="Ghai R."/>
            <person name="Kavagutti S V."/>
        </authorList>
    </citation>
    <scope>NUCLEOTIDE SEQUENCE</scope>
</reference>
<organism evidence="1">
    <name type="scientific">freshwater metagenome</name>
    <dbReference type="NCBI Taxonomy" id="449393"/>
    <lineage>
        <taxon>unclassified sequences</taxon>
        <taxon>metagenomes</taxon>
        <taxon>ecological metagenomes</taxon>
    </lineage>
</organism>
<accession>A0A6J6CRF4</accession>
<proteinExistence type="predicted"/>
<dbReference type="EMBL" id="CAEZSX010000060">
    <property type="protein sequence ID" value="CAB4553867.1"/>
    <property type="molecule type" value="Genomic_DNA"/>
</dbReference>
<name>A0A6J6CRF4_9ZZZZ</name>
<gene>
    <name evidence="1" type="ORF">UFOPK1537_00490</name>
</gene>
<dbReference type="AlphaFoldDB" id="A0A6J6CRF4"/>
<protein>
    <submittedName>
        <fullName evidence="1">Unannotated protein</fullName>
    </submittedName>
</protein>